<gene>
    <name evidence="3" type="ORF">RVR_3172</name>
</gene>
<dbReference type="InterPro" id="IPR058807">
    <property type="entry name" value="ScoMcrA_N"/>
</dbReference>
<reference evidence="3 4" key="2">
    <citation type="journal article" date="2011" name="J. Antibiot.">
        <title>Furaquinocins I and J: novel polyketide isoprenoid hybrid compounds from Streptomyces reveromyceticus SN-593.</title>
        <authorList>
            <person name="Panthee S."/>
            <person name="Takahashi S."/>
            <person name="Takagi H."/>
            <person name="Nogawa T."/>
            <person name="Oowada E."/>
            <person name="Uramoto M."/>
            <person name="Osada H."/>
        </authorList>
    </citation>
    <scope>NUCLEOTIDE SEQUENCE [LARGE SCALE GENOMIC DNA]</scope>
    <source>
        <strain evidence="3 4">SN-593</strain>
    </source>
</reference>
<keyword evidence="4" id="KW-1185">Reference proteome</keyword>
<reference evidence="3 4" key="4">
    <citation type="journal article" date="2020" name="Sci. Rep.">
        <title>beta-carboline chemical signals induce reveromycin production through a LuxR family regulator in Streptomyces sp. SN-593.</title>
        <authorList>
            <person name="Panthee S."/>
            <person name="Kito N."/>
            <person name="Hayashi T."/>
            <person name="Shimizu T."/>
            <person name="Ishikawa J."/>
            <person name="Hamamoto H."/>
            <person name="Osada H."/>
            <person name="Takahashi S."/>
        </authorList>
    </citation>
    <scope>NUCLEOTIDE SEQUENCE [LARGE SCALE GENOMIC DNA]</scope>
    <source>
        <strain evidence="3 4">SN-593</strain>
    </source>
</reference>
<dbReference type="EMBL" id="AP018365">
    <property type="protein sequence ID" value="BBA97428.1"/>
    <property type="molecule type" value="Genomic_DNA"/>
</dbReference>
<dbReference type="AlphaFoldDB" id="A0A7U3URM6"/>
<dbReference type="Pfam" id="PF13391">
    <property type="entry name" value="HNH_2"/>
    <property type="match status" value="1"/>
</dbReference>
<dbReference type="RefSeq" id="WP_237404687.1">
    <property type="nucleotide sequence ID" value="NZ_AP018365.1"/>
</dbReference>
<proteinExistence type="predicted"/>
<evidence type="ECO:0008006" key="5">
    <source>
        <dbReference type="Google" id="ProtNLM"/>
    </source>
</evidence>
<dbReference type="Pfam" id="PF26345">
    <property type="entry name" value="ScoMcrA_N"/>
    <property type="match status" value="1"/>
</dbReference>
<accession>A0A7U3URM6</accession>
<dbReference type="KEGG" id="arev:RVR_3172"/>
<sequence length="400" mass="44433">MNIQHLTSAAAVEKALMEYDRKGGQAFRDEYHFGSATQYYIHSTDRLYDAKAIAGVAFGYQHPNDGPLSKDAFSGGEAAANRVLRSLGYSVIGNHSETVDAERAWRMAVWADLVARGDADGLVTPDALRSVGAYGNFRGIWTDKKRTKKIHPNGVAIGLKHTGQHYPDDLSETGVLYHYPVTRQRGRDLGEVNATKAAALTGLPVFVITEHGDLRGVRLAWVEGWDDESSLFLVTFGENPPGRVINRDLSEEEPFILEGNRRRRRNGSVVERPDQARFKLEVFLRYGPRCPLSGIDVPQMIEAAHLRGDAEGGSPDARNGLPMNAALHRAFDAHLFAIHPDSLTAEARPGGPSLAAMGILHPRLDLEQLPHREALRWRYNEWLRRTGREQQVQNEEHAAP</sequence>
<dbReference type="InterPro" id="IPR003615">
    <property type="entry name" value="HNH_nuc"/>
</dbReference>
<feature type="domain" description="HNH nuclease" evidence="1">
    <location>
        <begin position="290"/>
        <end position="339"/>
    </location>
</feature>
<evidence type="ECO:0000259" key="2">
    <source>
        <dbReference type="Pfam" id="PF26345"/>
    </source>
</evidence>
<protein>
    <recommendedName>
        <fullName evidence="5">HNH nuclease domain-containing protein</fullName>
    </recommendedName>
</protein>
<feature type="domain" description="ScoMcrA-like N-terminal head" evidence="2">
    <location>
        <begin position="8"/>
        <end position="91"/>
    </location>
</feature>
<evidence type="ECO:0000259" key="1">
    <source>
        <dbReference type="Pfam" id="PF13391"/>
    </source>
</evidence>
<reference evidence="3 4" key="3">
    <citation type="journal article" date="2011" name="Nat. Chem. Biol.">
        <title>Reveromycin A biosynthesis uses RevG and RevJ for stereospecific spiroacetal formation.</title>
        <authorList>
            <person name="Takahashi S."/>
            <person name="Toyoda A."/>
            <person name="Sekiyama Y."/>
            <person name="Takagi H."/>
            <person name="Nogawa T."/>
            <person name="Uramoto M."/>
            <person name="Suzuki R."/>
            <person name="Koshino H."/>
            <person name="Kumano T."/>
            <person name="Panthee S."/>
            <person name="Dairi T."/>
            <person name="Ishikawa J."/>
            <person name="Ikeda H."/>
            <person name="Sakaki Y."/>
            <person name="Osada H."/>
        </authorList>
    </citation>
    <scope>NUCLEOTIDE SEQUENCE [LARGE SCALE GENOMIC DNA]</scope>
    <source>
        <strain evidence="3 4">SN-593</strain>
    </source>
</reference>
<name>A0A7U3URM6_9ACTN</name>
<organism evidence="3 4">
    <name type="scientific">Actinacidiphila reveromycinica</name>
    <dbReference type="NCBI Taxonomy" id="659352"/>
    <lineage>
        <taxon>Bacteria</taxon>
        <taxon>Bacillati</taxon>
        <taxon>Actinomycetota</taxon>
        <taxon>Actinomycetes</taxon>
        <taxon>Kitasatosporales</taxon>
        <taxon>Streptomycetaceae</taxon>
        <taxon>Actinacidiphila</taxon>
    </lineage>
</organism>
<reference evidence="3 4" key="1">
    <citation type="journal article" date="2010" name="J. Bacteriol.">
        <title>Biochemical characterization of a novel indole prenyltransferase from Streptomyces sp. SN-593.</title>
        <authorList>
            <person name="Takahashi S."/>
            <person name="Takagi H."/>
            <person name="Toyoda A."/>
            <person name="Uramoto M."/>
            <person name="Nogawa T."/>
            <person name="Ueki M."/>
            <person name="Sakaki Y."/>
            <person name="Osada H."/>
        </authorList>
    </citation>
    <scope>NUCLEOTIDE SEQUENCE [LARGE SCALE GENOMIC DNA]</scope>
    <source>
        <strain evidence="3 4">SN-593</strain>
    </source>
</reference>
<evidence type="ECO:0000313" key="3">
    <source>
        <dbReference type="EMBL" id="BBA97428.1"/>
    </source>
</evidence>
<evidence type="ECO:0000313" key="4">
    <source>
        <dbReference type="Proteomes" id="UP000595703"/>
    </source>
</evidence>
<dbReference type="Proteomes" id="UP000595703">
    <property type="component" value="Chromosome"/>
</dbReference>